<dbReference type="InterPro" id="IPR006528">
    <property type="entry name" value="Phage_head_morphogenesis_dom"/>
</dbReference>
<dbReference type="RefSeq" id="WP_231323664.1">
    <property type="nucleotide sequence ID" value="NZ_CP088156.1"/>
</dbReference>
<evidence type="ECO:0000259" key="1">
    <source>
        <dbReference type="Pfam" id="PF04233"/>
    </source>
</evidence>
<dbReference type="Pfam" id="PF04233">
    <property type="entry name" value="Phage_Mu_F"/>
    <property type="match status" value="1"/>
</dbReference>
<protein>
    <submittedName>
        <fullName evidence="2">Phage head morphogenesis protein</fullName>
    </submittedName>
</protein>
<evidence type="ECO:0000313" key="3">
    <source>
        <dbReference type="Proteomes" id="UP001431010"/>
    </source>
</evidence>
<feature type="domain" description="Phage head morphogenesis" evidence="1">
    <location>
        <begin position="74"/>
        <end position="189"/>
    </location>
</feature>
<proteinExistence type="predicted"/>
<dbReference type="EMBL" id="CP088156">
    <property type="protein sequence ID" value="UFZ05500.1"/>
    <property type="molecule type" value="Genomic_DNA"/>
</dbReference>
<evidence type="ECO:0000313" key="2">
    <source>
        <dbReference type="EMBL" id="UFZ05500.1"/>
    </source>
</evidence>
<sequence length="256" mass="29101">MLKAHGTPVFRGCGCIGVAPQAEILPFSVAPIEAINFLKKKTAVPTETWTDLWQQEHSRSFTVAGAMTDDLVADFHKAVVKAIEQGETLETFRKDFDSIVDTHGWSYNGTRGWRSRVIFDTNMSTAYAAGRWDQIQRVKRTRPYLMYRHLEGQRFPRPIHQSWDGTILPVEHPWWKTHYPPNGWGCHCWAESLSDDDLRRYGYRVSKDAPPSPLIKRTVELSDGTLKTVEVPQGIDPGFAYRPGEMPASIDDALKE</sequence>
<organism evidence="2 3">
    <name type="scientific">Bradyrhizobium ontarionense</name>
    <dbReference type="NCBI Taxonomy" id="2898149"/>
    <lineage>
        <taxon>Bacteria</taxon>
        <taxon>Pseudomonadati</taxon>
        <taxon>Pseudomonadota</taxon>
        <taxon>Alphaproteobacteria</taxon>
        <taxon>Hyphomicrobiales</taxon>
        <taxon>Nitrobacteraceae</taxon>
        <taxon>Bradyrhizobium</taxon>
    </lineage>
</organism>
<name>A0ABY3RDK4_9BRAD</name>
<accession>A0ABY3RDK4</accession>
<dbReference type="Proteomes" id="UP001431010">
    <property type="component" value="Chromosome"/>
</dbReference>
<keyword evidence="3" id="KW-1185">Reference proteome</keyword>
<reference evidence="2" key="1">
    <citation type="journal article" date="2024" name="Antonie Van Leeuwenhoek">
        <title>Bradyrhizobium ontarionense sp. nov., a novel bacterial symbiont isolated from Aeschynomene indica (Indian jointvetch), harbours photosynthesis, nitrogen fixation and nitrous oxide (N2O) reductase genes.</title>
        <authorList>
            <person name="Bromfield E.S.P."/>
            <person name="Cloutier S."/>
        </authorList>
    </citation>
    <scope>NUCLEOTIDE SEQUENCE</scope>
    <source>
        <strain evidence="2">A19</strain>
    </source>
</reference>
<gene>
    <name evidence="2" type="ORF">LQG66_04050</name>
</gene>